<feature type="non-terminal residue" evidence="1">
    <location>
        <position position="1"/>
    </location>
</feature>
<proteinExistence type="predicted"/>
<comment type="caution">
    <text evidence="1">The sequence shown here is derived from an EMBL/GenBank/DDBJ whole genome shotgun (WGS) entry which is preliminary data.</text>
</comment>
<accession>A0A3M7E8Q8</accession>
<reference evidence="1 2" key="1">
    <citation type="journal article" date="2018" name="BMC Genomics">
        <title>Genomic evidence for intraspecific hybridization in a clonal and extremely halotolerant yeast.</title>
        <authorList>
            <person name="Gostincar C."/>
            <person name="Stajich J.E."/>
            <person name="Zupancic J."/>
            <person name="Zalar P."/>
            <person name="Gunde-Cimerman N."/>
        </authorList>
    </citation>
    <scope>NUCLEOTIDE SEQUENCE [LARGE SCALE GENOMIC DNA]</scope>
    <source>
        <strain evidence="1 2">EXF-2682</strain>
    </source>
</reference>
<dbReference type="EMBL" id="QWIP01000106">
    <property type="protein sequence ID" value="RMY73005.1"/>
    <property type="molecule type" value="Genomic_DNA"/>
</dbReference>
<name>A0A3M7E8Q8_HORWE</name>
<evidence type="ECO:0000313" key="1">
    <source>
        <dbReference type="EMBL" id="RMY73005.1"/>
    </source>
</evidence>
<evidence type="ECO:0000313" key="2">
    <source>
        <dbReference type="Proteomes" id="UP000269276"/>
    </source>
</evidence>
<dbReference type="AlphaFoldDB" id="A0A3M7E8Q8"/>
<dbReference type="Proteomes" id="UP000269276">
    <property type="component" value="Unassembled WGS sequence"/>
</dbReference>
<sequence>PPLPSLAAFATPNTYIAQQSGNDSVNIRFKIHKHHRRAHTSCVYRKNRLDSSMVLMTVHSSGEMMMRVLGGSIKQYYNSCTSHQKAKHLRYTRALLHELIDLWDHLSFTQNEELMMHNVHLFRVQTAVFDVGFHHFERTFGQSSALVGPTNMFKLTIDNPD</sequence>
<protein>
    <submittedName>
        <fullName evidence="1">Uncharacterized protein</fullName>
    </submittedName>
</protein>
<organism evidence="1 2">
    <name type="scientific">Hortaea werneckii</name>
    <name type="common">Black yeast</name>
    <name type="synonym">Cladosporium werneckii</name>
    <dbReference type="NCBI Taxonomy" id="91943"/>
    <lineage>
        <taxon>Eukaryota</taxon>
        <taxon>Fungi</taxon>
        <taxon>Dikarya</taxon>
        <taxon>Ascomycota</taxon>
        <taxon>Pezizomycotina</taxon>
        <taxon>Dothideomycetes</taxon>
        <taxon>Dothideomycetidae</taxon>
        <taxon>Mycosphaerellales</taxon>
        <taxon>Teratosphaeriaceae</taxon>
        <taxon>Hortaea</taxon>
    </lineage>
</organism>
<gene>
    <name evidence="1" type="ORF">D0863_04165</name>
</gene>